<organism evidence="1 2">
    <name type="scientific">Arabis alpina</name>
    <name type="common">Alpine rock-cress</name>
    <dbReference type="NCBI Taxonomy" id="50452"/>
    <lineage>
        <taxon>Eukaryota</taxon>
        <taxon>Viridiplantae</taxon>
        <taxon>Streptophyta</taxon>
        <taxon>Embryophyta</taxon>
        <taxon>Tracheophyta</taxon>
        <taxon>Spermatophyta</taxon>
        <taxon>Magnoliopsida</taxon>
        <taxon>eudicotyledons</taxon>
        <taxon>Gunneridae</taxon>
        <taxon>Pentapetalae</taxon>
        <taxon>rosids</taxon>
        <taxon>malvids</taxon>
        <taxon>Brassicales</taxon>
        <taxon>Brassicaceae</taxon>
        <taxon>Arabideae</taxon>
        <taxon>Arabis</taxon>
    </lineage>
</organism>
<dbReference type="eggNOG" id="KOG1921">
    <property type="taxonomic scope" value="Eukaryota"/>
</dbReference>
<name>A0A087G0T6_ARAAL</name>
<dbReference type="Proteomes" id="UP000029120">
    <property type="component" value="Unassembled WGS sequence"/>
</dbReference>
<proteinExistence type="predicted"/>
<keyword evidence="2" id="KW-1185">Reference proteome</keyword>
<feature type="non-terminal residue" evidence="1">
    <location>
        <position position="1"/>
    </location>
</feature>
<evidence type="ECO:0000313" key="1">
    <source>
        <dbReference type="EMBL" id="KFK23488.1"/>
    </source>
</evidence>
<protein>
    <submittedName>
        <fullName evidence="1">Uncharacterized protein</fullName>
    </submittedName>
</protein>
<dbReference type="EMBL" id="KL978611">
    <property type="protein sequence ID" value="KFK23488.1"/>
    <property type="molecule type" value="Genomic_DNA"/>
</dbReference>
<accession>A0A087G0T6</accession>
<dbReference type="OrthoDB" id="2099276at2759"/>
<gene>
    <name evidence="1" type="ORF">AALP_AAs52541U000100</name>
</gene>
<sequence>GIHYLGFAGRATETSVAVASVKSAGNPPENWVQVLEGIRQMRSSEDAPVDSMGCDKAGNFLPPTV</sequence>
<reference evidence="2" key="1">
    <citation type="journal article" date="2015" name="Nat. Plants">
        <title>Genome expansion of Arabis alpina linked with retrotransposition and reduced symmetric DNA methylation.</title>
        <authorList>
            <person name="Willing E.M."/>
            <person name="Rawat V."/>
            <person name="Mandakova T."/>
            <person name="Maumus F."/>
            <person name="James G.V."/>
            <person name="Nordstroem K.J."/>
            <person name="Becker C."/>
            <person name="Warthmann N."/>
            <person name="Chica C."/>
            <person name="Szarzynska B."/>
            <person name="Zytnicki M."/>
            <person name="Albani M.C."/>
            <person name="Kiefer C."/>
            <person name="Bergonzi S."/>
            <person name="Castaings L."/>
            <person name="Mateos J.L."/>
            <person name="Berns M.C."/>
            <person name="Bujdoso N."/>
            <person name="Piofczyk T."/>
            <person name="de Lorenzo L."/>
            <person name="Barrero-Sicilia C."/>
            <person name="Mateos I."/>
            <person name="Piednoel M."/>
            <person name="Hagmann J."/>
            <person name="Chen-Min-Tao R."/>
            <person name="Iglesias-Fernandez R."/>
            <person name="Schuster S.C."/>
            <person name="Alonso-Blanco C."/>
            <person name="Roudier F."/>
            <person name="Carbonero P."/>
            <person name="Paz-Ares J."/>
            <person name="Davis S.J."/>
            <person name="Pecinka A."/>
            <person name="Quesneville H."/>
            <person name="Colot V."/>
            <person name="Lysak M.A."/>
            <person name="Weigel D."/>
            <person name="Coupland G."/>
            <person name="Schneeberger K."/>
        </authorList>
    </citation>
    <scope>NUCLEOTIDE SEQUENCE [LARGE SCALE GENOMIC DNA]</scope>
    <source>
        <strain evidence="2">cv. Pajares</strain>
    </source>
</reference>
<evidence type="ECO:0000313" key="2">
    <source>
        <dbReference type="Proteomes" id="UP000029120"/>
    </source>
</evidence>
<dbReference type="AlphaFoldDB" id="A0A087G0T6"/>
<dbReference type="Gramene" id="KFK23488">
    <property type="protein sequence ID" value="KFK23488"/>
    <property type="gene ID" value="AALP_AAs52541U000100"/>
</dbReference>